<dbReference type="AlphaFoldDB" id="A0A811PA09"/>
<organism evidence="2 3">
    <name type="scientific">Miscanthus lutarioriparius</name>
    <dbReference type="NCBI Taxonomy" id="422564"/>
    <lineage>
        <taxon>Eukaryota</taxon>
        <taxon>Viridiplantae</taxon>
        <taxon>Streptophyta</taxon>
        <taxon>Embryophyta</taxon>
        <taxon>Tracheophyta</taxon>
        <taxon>Spermatophyta</taxon>
        <taxon>Magnoliopsida</taxon>
        <taxon>Liliopsida</taxon>
        <taxon>Poales</taxon>
        <taxon>Poaceae</taxon>
        <taxon>PACMAD clade</taxon>
        <taxon>Panicoideae</taxon>
        <taxon>Andropogonodae</taxon>
        <taxon>Andropogoneae</taxon>
        <taxon>Saccharinae</taxon>
        <taxon>Miscanthus</taxon>
    </lineage>
</organism>
<dbReference type="OrthoDB" id="682893at2759"/>
<evidence type="ECO:0000313" key="3">
    <source>
        <dbReference type="Proteomes" id="UP000604825"/>
    </source>
</evidence>
<dbReference type="PANTHER" id="PTHR31286:SF180">
    <property type="entry name" value="OS10G0362600 PROTEIN"/>
    <property type="match status" value="1"/>
</dbReference>
<name>A0A811PA09_9POAL</name>
<proteinExistence type="predicted"/>
<keyword evidence="3" id="KW-1185">Reference proteome</keyword>
<accession>A0A811PA09</accession>
<protein>
    <recommendedName>
        <fullName evidence="4">DUF4283 domain-containing protein</fullName>
    </recommendedName>
</protein>
<evidence type="ECO:0008006" key="4">
    <source>
        <dbReference type="Google" id="ProtNLM"/>
    </source>
</evidence>
<feature type="compositionally biased region" description="Basic and acidic residues" evidence="1">
    <location>
        <begin position="300"/>
        <end position="319"/>
    </location>
</feature>
<reference evidence="2" key="1">
    <citation type="submission" date="2020-10" db="EMBL/GenBank/DDBJ databases">
        <authorList>
            <person name="Han B."/>
            <person name="Lu T."/>
            <person name="Zhao Q."/>
            <person name="Huang X."/>
            <person name="Zhao Y."/>
        </authorList>
    </citation>
    <scope>NUCLEOTIDE SEQUENCE</scope>
</reference>
<gene>
    <name evidence="2" type="ORF">NCGR_LOCUS24748</name>
</gene>
<sequence length="319" mass="35111">MGLEAGLVWAAHPASARAGREFAGTCDNPRVLRALSQQGAWLTPNAAERSSVLGAGIRKRGDPQAVGKVLAEKLTRPESLEITLGKIWWPLRGVECKDLGDNRFLFTFLQGSGKRRALEDGPWMFRKDLVVMAEFDGAKTIDEIEFNSIPIWVRVLKMPLGLMNKAAGEVIGGMIGDVLEVDADEDDMAIGRYMRIKIRLDIRKPLMWGVTLDLGDEIKENMKWCPLVYEFLPKSELLLHVEKGAVQQFSKALSFIPEKKRSREDLRSRSSGSRPQLPWRSASGGRGSGGSGSWGSGGKKGSDSPSWRKGDTAGSNKEM</sequence>
<feature type="compositionally biased region" description="Gly residues" evidence="1">
    <location>
        <begin position="284"/>
        <end position="299"/>
    </location>
</feature>
<dbReference type="Proteomes" id="UP000604825">
    <property type="component" value="Unassembled WGS sequence"/>
</dbReference>
<evidence type="ECO:0000313" key="2">
    <source>
        <dbReference type="EMBL" id="CAD6237008.1"/>
    </source>
</evidence>
<feature type="region of interest" description="Disordered" evidence="1">
    <location>
        <begin position="261"/>
        <end position="319"/>
    </location>
</feature>
<dbReference type="InterPro" id="IPR040256">
    <property type="entry name" value="At4g02000-like"/>
</dbReference>
<evidence type="ECO:0000256" key="1">
    <source>
        <dbReference type="SAM" id="MobiDB-lite"/>
    </source>
</evidence>
<dbReference type="EMBL" id="CAJGYO010000006">
    <property type="protein sequence ID" value="CAD6237008.1"/>
    <property type="molecule type" value="Genomic_DNA"/>
</dbReference>
<comment type="caution">
    <text evidence="2">The sequence shown here is derived from an EMBL/GenBank/DDBJ whole genome shotgun (WGS) entry which is preliminary data.</text>
</comment>
<dbReference type="PANTHER" id="PTHR31286">
    <property type="entry name" value="GLYCINE-RICH CELL WALL STRUCTURAL PROTEIN 1.8-LIKE"/>
    <property type="match status" value="1"/>
</dbReference>